<feature type="chain" id="PRO_5047469587" evidence="8">
    <location>
        <begin position="25"/>
        <end position="418"/>
    </location>
</feature>
<dbReference type="InterPro" id="IPR051395">
    <property type="entry name" value="Cytochrome_c_Peroxidase/MauG"/>
</dbReference>
<dbReference type="Gene3D" id="1.10.760.10">
    <property type="entry name" value="Cytochrome c-like domain"/>
    <property type="match status" value="2"/>
</dbReference>
<evidence type="ECO:0000256" key="3">
    <source>
        <dbReference type="ARBA" id="ARBA00022723"/>
    </source>
</evidence>
<evidence type="ECO:0000256" key="7">
    <source>
        <dbReference type="PROSITE-ProRule" id="PRU00433"/>
    </source>
</evidence>
<keyword evidence="5" id="KW-0560">Oxidoreductase</keyword>
<dbReference type="Proteomes" id="UP001060414">
    <property type="component" value="Chromosome"/>
</dbReference>
<evidence type="ECO:0000256" key="8">
    <source>
        <dbReference type="SAM" id="SignalP"/>
    </source>
</evidence>
<evidence type="ECO:0000259" key="9">
    <source>
        <dbReference type="PROSITE" id="PS51007"/>
    </source>
</evidence>
<accession>A0ABY5ZPX8</accession>
<feature type="signal peptide" evidence="8">
    <location>
        <begin position="1"/>
        <end position="24"/>
    </location>
</feature>
<dbReference type="InterPro" id="IPR004852">
    <property type="entry name" value="Di-haem_cyt_c_peroxidsae"/>
</dbReference>
<evidence type="ECO:0000313" key="10">
    <source>
        <dbReference type="EMBL" id="UWZ80889.1"/>
    </source>
</evidence>
<keyword evidence="11" id="KW-1185">Reference proteome</keyword>
<keyword evidence="3 7" id="KW-0479">Metal-binding</keyword>
<keyword evidence="6 7" id="KW-0408">Iron</keyword>
<evidence type="ECO:0000256" key="2">
    <source>
        <dbReference type="ARBA" id="ARBA00022617"/>
    </source>
</evidence>
<proteinExistence type="predicted"/>
<organism evidence="10 11">
    <name type="scientific">Geoalkalibacter halelectricus</name>
    <dbReference type="NCBI Taxonomy" id="2847045"/>
    <lineage>
        <taxon>Bacteria</taxon>
        <taxon>Pseudomonadati</taxon>
        <taxon>Thermodesulfobacteriota</taxon>
        <taxon>Desulfuromonadia</taxon>
        <taxon>Desulfuromonadales</taxon>
        <taxon>Geoalkalibacteraceae</taxon>
        <taxon>Geoalkalibacter</taxon>
    </lineage>
</organism>
<evidence type="ECO:0000256" key="1">
    <source>
        <dbReference type="ARBA" id="ARBA00004196"/>
    </source>
</evidence>
<comment type="subcellular location">
    <subcellularLocation>
        <location evidence="1">Cell envelope</location>
    </subcellularLocation>
</comment>
<sequence>MKTLLRTVPALVVLALLAALPAAAQLSPVELLGKELYFDKSLSSPNNQSCAFCHEERSGFSGHIPGINKAGAVYPGAERQRFGNRRPPTASYAGDSPVFDYVCFEEDGEEECLFVGGMFWDGRATGWVTGDPLADQAMGPYLNPVEQNLPSEEVACMIVEQSKYASLYEEVYGMPIDCADYHGDGHLVAYKNFALAVAAFERSVEVSPFDSKFDYVLAGEAEFTEQEAWGRQLFNGKGRCSACHPEGLFTDFTYDNLGVPINPENPFYRMDTVYVDGMPINPEGAAWVDPGLAGFLETLPQSVFDEWGLDKETAVAESLGKHKVPTLRNVDKRPGPGFAKSYMHNGSLKSLEEVVSFYNSRDAMIAAGMIVPEVWENMNEDELGDLGLTADEEAAIVAFMATLSDGYRIKDKGKDKDK</sequence>
<reference evidence="10" key="1">
    <citation type="journal article" date="2022" name="Environ. Microbiol.">
        <title>Geoalkalibacter halelectricus SAP #1 sp. nov. possessing extracellular electron transfer and mineral#reducing capabilities from a haloalkaline environment.</title>
        <authorList>
            <person name="Yadav S."/>
            <person name="Singh R."/>
            <person name="Sundharam S.S."/>
            <person name="Chaudhary S."/>
            <person name="Krishnamurthi S."/>
            <person name="Patil S.A."/>
        </authorList>
    </citation>
    <scope>NUCLEOTIDE SEQUENCE</scope>
    <source>
        <strain evidence="10">SAP-1</strain>
    </source>
</reference>
<dbReference type="RefSeq" id="WP_260749256.1">
    <property type="nucleotide sequence ID" value="NZ_CP092109.1"/>
</dbReference>
<dbReference type="SUPFAM" id="SSF46626">
    <property type="entry name" value="Cytochrome c"/>
    <property type="match status" value="2"/>
</dbReference>
<keyword evidence="2 7" id="KW-0349">Heme</keyword>
<dbReference type="Pfam" id="PF03150">
    <property type="entry name" value="CCP_MauG"/>
    <property type="match status" value="1"/>
</dbReference>
<keyword evidence="4 8" id="KW-0732">Signal</keyword>
<gene>
    <name evidence="10" type="ORF">L9S41_05660</name>
</gene>
<dbReference type="PANTHER" id="PTHR30600">
    <property type="entry name" value="CYTOCHROME C PEROXIDASE-RELATED"/>
    <property type="match status" value="1"/>
</dbReference>
<feature type="domain" description="Cytochrome c" evidence="9">
    <location>
        <begin position="225"/>
        <end position="362"/>
    </location>
</feature>
<dbReference type="EMBL" id="CP092109">
    <property type="protein sequence ID" value="UWZ80889.1"/>
    <property type="molecule type" value="Genomic_DNA"/>
</dbReference>
<protein>
    <submittedName>
        <fullName evidence="10">Cytochrome C</fullName>
    </submittedName>
</protein>
<dbReference type="InterPro" id="IPR009056">
    <property type="entry name" value="Cyt_c-like_dom"/>
</dbReference>
<evidence type="ECO:0000256" key="4">
    <source>
        <dbReference type="ARBA" id="ARBA00022729"/>
    </source>
</evidence>
<name>A0ABY5ZPX8_9BACT</name>
<dbReference type="InterPro" id="IPR036909">
    <property type="entry name" value="Cyt_c-like_dom_sf"/>
</dbReference>
<evidence type="ECO:0000313" key="11">
    <source>
        <dbReference type="Proteomes" id="UP001060414"/>
    </source>
</evidence>
<evidence type="ECO:0000256" key="5">
    <source>
        <dbReference type="ARBA" id="ARBA00023002"/>
    </source>
</evidence>
<dbReference type="PANTHER" id="PTHR30600:SF10">
    <property type="entry name" value="BLL6722 PROTEIN"/>
    <property type="match status" value="1"/>
</dbReference>
<evidence type="ECO:0000256" key="6">
    <source>
        <dbReference type="ARBA" id="ARBA00023004"/>
    </source>
</evidence>
<dbReference type="PROSITE" id="PS51007">
    <property type="entry name" value="CYTC"/>
    <property type="match status" value="1"/>
</dbReference>